<dbReference type="AlphaFoldDB" id="A0A0E9PT77"/>
<proteinExistence type="predicted"/>
<evidence type="ECO:0000256" key="1">
    <source>
        <dbReference type="SAM" id="MobiDB-lite"/>
    </source>
</evidence>
<protein>
    <submittedName>
        <fullName evidence="2">Uncharacterized protein</fullName>
    </submittedName>
</protein>
<reference evidence="2" key="2">
    <citation type="journal article" date="2015" name="Fish Shellfish Immunol.">
        <title>Early steps in the European eel (Anguilla anguilla)-Vibrio vulnificus interaction in the gills: Role of the RtxA13 toxin.</title>
        <authorList>
            <person name="Callol A."/>
            <person name="Pajuelo D."/>
            <person name="Ebbesson L."/>
            <person name="Teles M."/>
            <person name="MacKenzie S."/>
            <person name="Amaro C."/>
        </authorList>
    </citation>
    <scope>NUCLEOTIDE SEQUENCE</scope>
</reference>
<accession>A0A0E9PT77</accession>
<name>A0A0E9PT77_ANGAN</name>
<reference evidence="2" key="1">
    <citation type="submission" date="2014-11" db="EMBL/GenBank/DDBJ databases">
        <authorList>
            <person name="Amaro Gonzalez C."/>
        </authorList>
    </citation>
    <scope>NUCLEOTIDE SEQUENCE</scope>
</reference>
<feature type="region of interest" description="Disordered" evidence="1">
    <location>
        <begin position="1"/>
        <end position="32"/>
    </location>
</feature>
<evidence type="ECO:0000313" key="2">
    <source>
        <dbReference type="EMBL" id="JAH07482.1"/>
    </source>
</evidence>
<organism evidence="2">
    <name type="scientific">Anguilla anguilla</name>
    <name type="common">European freshwater eel</name>
    <name type="synonym">Muraena anguilla</name>
    <dbReference type="NCBI Taxonomy" id="7936"/>
    <lineage>
        <taxon>Eukaryota</taxon>
        <taxon>Metazoa</taxon>
        <taxon>Chordata</taxon>
        <taxon>Craniata</taxon>
        <taxon>Vertebrata</taxon>
        <taxon>Euteleostomi</taxon>
        <taxon>Actinopterygii</taxon>
        <taxon>Neopterygii</taxon>
        <taxon>Teleostei</taxon>
        <taxon>Anguilliformes</taxon>
        <taxon>Anguillidae</taxon>
        <taxon>Anguilla</taxon>
    </lineage>
</organism>
<dbReference type="EMBL" id="GBXM01101095">
    <property type="protein sequence ID" value="JAH07482.1"/>
    <property type="molecule type" value="Transcribed_RNA"/>
</dbReference>
<sequence>MTIQHTQKIEIPPQEDFSSGLYSPSPSPGNPN</sequence>